<dbReference type="InterPro" id="IPR021493">
    <property type="entry name" value="DUF3147"/>
</dbReference>
<keyword evidence="1" id="KW-0472">Membrane</keyword>
<keyword evidence="1" id="KW-1133">Transmembrane helix</keyword>
<feature type="transmembrane region" description="Helical" evidence="1">
    <location>
        <begin position="95"/>
        <end position="115"/>
    </location>
</feature>
<keyword evidence="1" id="KW-0812">Transmembrane</keyword>
<dbReference type="AlphaFoldDB" id="A0A9X1R533"/>
<protein>
    <submittedName>
        <fullName evidence="2">DUF3147 family protein</fullName>
    </submittedName>
</protein>
<sequence length="116" mass="11963">MTEYVVRFIAGGVIVTAFAILADMLRPKSFAGLFGAAPSVALATLSMAVVQHGPQYAAAESQTMIYGAAALACYSVAVCHLLMRFRFAALPATMIAFVVWLAVAFGLLAGFGGAAA</sequence>
<feature type="transmembrane region" description="Helical" evidence="1">
    <location>
        <begin position="64"/>
        <end position="83"/>
    </location>
</feature>
<comment type="caution">
    <text evidence="2">The sequence shown here is derived from an EMBL/GenBank/DDBJ whole genome shotgun (WGS) entry which is preliminary data.</text>
</comment>
<proteinExistence type="predicted"/>
<name>A0A9X1R533_9BRAD</name>
<evidence type="ECO:0000256" key="1">
    <source>
        <dbReference type="SAM" id="Phobius"/>
    </source>
</evidence>
<feature type="transmembrane region" description="Helical" evidence="1">
    <location>
        <begin position="32"/>
        <end position="52"/>
    </location>
</feature>
<organism evidence="2 3">
    <name type="scientific">Bradyrhizobium zhengyangense</name>
    <dbReference type="NCBI Taxonomy" id="2911009"/>
    <lineage>
        <taxon>Bacteria</taxon>
        <taxon>Pseudomonadati</taxon>
        <taxon>Pseudomonadota</taxon>
        <taxon>Alphaproteobacteria</taxon>
        <taxon>Hyphomicrobiales</taxon>
        <taxon>Nitrobacteraceae</taxon>
        <taxon>Bradyrhizobium</taxon>
    </lineage>
</organism>
<dbReference type="RefSeq" id="WP_237889460.1">
    <property type="nucleotide sequence ID" value="NZ_JAKLTY010000001.1"/>
</dbReference>
<gene>
    <name evidence="2" type="ORF">L6654_00765</name>
</gene>
<evidence type="ECO:0000313" key="2">
    <source>
        <dbReference type="EMBL" id="MCG2625137.1"/>
    </source>
</evidence>
<accession>A0A9X1R533</accession>
<feature type="transmembrane region" description="Helical" evidence="1">
    <location>
        <begin position="6"/>
        <end position="25"/>
    </location>
</feature>
<evidence type="ECO:0000313" key="3">
    <source>
        <dbReference type="Proteomes" id="UP001139054"/>
    </source>
</evidence>
<dbReference type="EMBL" id="JAKLTY010000001">
    <property type="protein sequence ID" value="MCG2625137.1"/>
    <property type="molecule type" value="Genomic_DNA"/>
</dbReference>
<dbReference type="Pfam" id="PF11345">
    <property type="entry name" value="DUF3147"/>
    <property type="match status" value="1"/>
</dbReference>
<reference evidence="2" key="1">
    <citation type="submission" date="2022-01" db="EMBL/GenBank/DDBJ databases">
        <title>Genome sequnece data of strain Bradyrhizobium sp. nov.</title>
        <authorList>
            <person name="Zhang J."/>
        </authorList>
    </citation>
    <scope>NUCLEOTIDE SEQUENCE</scope>
    <source>
        <strain evidence="2">WYCCWR 13023</strain>
    </source>
</reference>
<dbReference type="Proteomes" id="UP001139054">
    <property type="component" value="Unassembled WGS sequence"/>
</dbReference>